<comment type="pathway">
    <text evidence="2 15">Amino-acid biosynthesis; L-tryptophan biosynthesis; L-tryptophan from chorismate: step 1/5.</text>
</comment>
<reference evidence="19" key="1">
    <citation type="journal article" date="2019" name="Int. J. Syst. Evol. Microbiol.">
        <title>The Global Catalogue of Microorganisms (GCM) 10K type strain sequencing project: providing services to taxonomists for standard genome sequencing and annotation.</title>
        <authorList>
            <consortium name="The Broad Institute Genomics Platform"/>
            <consortium name="The Broad Institute Genome Sequencing Center for Infectious Disease"/>
            <person name="Wu L."/>
            <person name="Ma J."/>
        </authorList>
    </citation>
    <scope>NUCLEOTIDE SEQUENCE [LARGE SCALE GENOMIC DNA]</scope>
    <source>
        <strain evidence="19">CGMCC 1.15790</strain>
    </source>
</reference>
<dbReference type="NCBIfam" id="TIGR00564">
    <property type="entry name" value="trpE_most"/>
    <property type="match status" value="1"/>
</dbReference>
<comment type="similarity">
    <text evidence="3 15">Belongs to the anthranilate synthase component I family.</text>
</comment>
<dbReference type="SUPFAM" id="SSF56322">
    <property type="entry name" value="ADC synthase"/>
    <property type="match status" value="1"/>
</dbReference>
<proteinExistence type="inferred from homology"/>
<dbReference type="PANTHER" id="PTHR11236:SF48">
    <property type="entry name" value="ISOCHORISMATE SYNTHASE MENF"/>
    <property type="match status" value="1"/>
</dbReference>
<evidence type="ECO:0000256" key="8">
    <source>
        <dbReference type="ARBA" id="ARBA00022723"/>
    </source>
</evidence>
<evidence type="ECO:0000256" key="3">
    <source>
        <dbReference type="ARBA" id="ARBA00009562"/>
    </source>
</evidence>
<keyword evidence="10 15" id="KW-0460">Magnesium</keyword>
<comment type="catalytic activity">
    <reaction evidence="14 15">
        <text>chorismate + L-glutamine = anthranilate + pyruvate + L-glutamate + H(+)</text>
        <dbReference type="Rhea" id="RHEA:21732"/>
        <dbReference type="ChEBI" id="CHEBI:15361"/>
        <dbReference type="ChEBI" id="CHEBI:15378"/>
        <dbReference type="ChEBI" id="CHEBI:16567"/>
        <dbReference type="ChEBI" id="CHEBI:29748"/>
        <dbReference type="ChEBI" id="CHEBI:29985"/>
        <dbReference type="ChEBI" id="CHEBI:58359"/>
        <dbReference type="EC" id="4.1.3.27"/>
    </reaction>
</comment>
<keyword evidence="7 15" id="KW-0028">Amino-acid biosynthesis</keyword>
<dbReference type="InterPro" id="IPR005801">
    <property type="entry name" value="ADC_synthase"/>
</dbReference>
<evidence type="ECO:0000256" key="13">
    <source>
        <dbReference type="ARBA" id="ARBA00025634"/>
    </source>
</evidence>
<sequence length="504" mass="57764">MSETTFPIFDDQTKTFRMIPYVKQFFIDTITPIEVFRKLEREAVFLLESKDEASPWSRYSFIGLSPRYRIIETRKTYRFLDAAQNVLLEDRHLPGIFQKVMDWLRPGDPHVDLPFKGGAVGVVPYDTVEKFRSQLSSPYHENEKERVTLLFCETLIAFDHVTKELTFIHYNSNEMAASNVRYKESQAKVNQYMHKIIESKQDYSYSRPMMLQKEVDFKKVCSNYSKEKFEQDVRTIQSYIETGEIDQAVLSQRFEREITVSGFDIYRALRMINPSPYLFYLKLEKTEVVGSSPERLIQVKNRQMEIHPIAGTRKRGKSDREDQQLAQDLLQDKKEIAEHQMLVDLAKEDIAKVAEKGTIETPTLFEIGKFSHVMHIISKVTGKLAATVQPIEALASAFPAGTVSGAPKERALEILNQLEKEPRGIYAGAVCYIDFAGNIDSCIAIRTVVIENDRAKVQAGAGIVKDSIPEKEYEETKNKAMALLTAIEAAEVLFGNKEEEREHV</sequence>
<dbReference type="Pfam" id="PF04715">
    <property type="entry name" value="Anth_synt_I_N"/>
    <property type="match status" value="1"/>
</dbReference>
<keyword evidence="8 15" id="KW-0479">Metal-binding</keyword>
<dbReference type="EMBL" id="JBHSPF010000018">
    <property type="protein sequence ID" value="MFC5628314.1"/>
    <property type="molecule type" value="Genomic_DNA"/>
</dbReference>
<keyword evidence="12 15" id="KW-0456">Lyase</keyword>
<protein>
    <recommendedName>
        <fullName evidence="6 15">Anthranilate synthase component 1</fullName>
        <ecNumber evidence="5 15">4.1.3.27</ecNumber>
    </recommendedName>
</protein>
<evidence type="ECO:0000256" key="1">
    <source>
        <dbReference type="ARBA" id="ARBA00001946"/>
    </source>
</evidence>
<name>A0ABW0U7W3_9BACI</name>
<gene>
    <name evidence="15 18" type="primary">trpE</name>
    <name evidence="18" type="ORF">ACFPTR_05310</name>
</gene>
<feature type="domain" description="Anthranilate synthase component I N-terminal" evidence="17">
    <location>
        <begin position="28"/>
        <end position="166"/>
    </location>
</feature>
<comment type="cofactor">
    <cofactor evidence="1 15">
        <name>Mg(2+)</name>
        <dbReference type="ChEBI" id="CHEBI:18420"/>
    </cofactor>
</comment>
<evidence type="ECO:0000256" key="7">
    <source>
        <dbReference type="ARBA" id="ARBA00022605"/>
    </source>
</evidence>
<evidence type="ECO:0000259" key="16">
    <source>
        <dbReference type="Pfam" id="PF00425"/>
    </source>
</evidence>
<evidence type="ECO:0000256" key="10">
    <source>
        <dbReference type="ARBA" id="ARBA00022842"/>
    </source>
</evidence>
<keyword evidence="19" id="KW-1185">Reference proteome</keyword>
<evidence type="ECO:0000256" key="11">
    <source>
        <dbReference type="ARBA" id="ARBA00023141"/>
    </source>
</evidence>
<dbReference type="RefSeq" id="WP_270897576.1">
    <property type="nucleotide sequence ID" value="NZ_JBHSPF010000018.1"/>
</dbReference>
<comment type="function">
    <text evidence="13 15">Part of a heterotetrameric complex that catalyzes the two-step biosynthesis of anthranilate, an intermediate in the biosynthesis of L-tryptophan. In the first step, the glutamine-binding beta subunit (TrpG) of anthranilate synthase (AS) provides the glutamine amidotransferase activity which generates ammonia as a substrate that, along with chorismate, is used in the second step, catalyzed by the large alpha subunit of AS (TrpE) to produce anthranilate. In the absence of TrpG, TrpE can synthesize anthranilate directly from chorismate and high concentrations of ammonia.</text>
</comment>
<evidence type="ECO:0000259" key="17">
    <source>
        <dbReference type="Pfam" id="PF04715"/>
    </source>
</evidence>
<evidence type="ECO:0000313" key="18">
    <source>
        <dbReference type="EMBL" id="MFC5628314.1"/>
    </source>
</evidence>
<evidence type="ECO:0000256" key="5">
    <source>
        <dbReference type="ARBA" id="ARBA00012266"/>
    </source>
</evidence>
<dbReference type="InterPro" id="IPR015890">
    <property type="entry name" value="Chorismate_C"/>
</dbReference>
<evidence type="ECO:0000256" key="9">
    <source>
        <dbReference type="ARBA" id="ARBA00022822"/>
    </source>
</evidence>
<dbReference type="InterPro" id="IPR006805">
    <property type="entry name" value="Anth_synth_I_N"/>
</dbReference>
<dbReference type="InterPro" id="IPR019999">
    <property type="entry name" value="Anth_synth_I-like"/>
</dbReference>
<evidence type="ECO:0000256" key="4">
    <source>
        <dbReference type="ARBA" id="ARBA00011575"/>
    </source>
</evidence>
<feature type="domain" description="Chorismate-utilising enzyme C-terminal" evidence="16">
    <location>
        <begin position="226"/>
        <end position="479"/>
    </location>
</feature>
<dbReference type="Proteomes" id="UP001596143">
    <property type="component" value="Unassembled WGS sequence"/>
</dbReference>
<evidence type="ECO:0000256" key="14">
    <source>
        <dbReference type="ARBA" id="ARBA00047683"/>
    </source>
</evidence>
<evidence type="ECO:0000256" key="15">
    <source>
        <dbReference type="RuleBase" id="RU364045"/>
    </source>
</evidence>
<comment type="subunit">
    <text evidence="4 15">Heterotetramer consisting of two non-identical subunits: a beta subunit (TrpG) and a large alpha subunit (TrpE).</text>
</comment>
<dbReference type="PRINTS" id="PR00095">
    <property type="entry name" value="ANTSNTHASEI"/>
</dbReference>
<dbReference type="InterPro" id="IPR005256">
    <property type="entry name" value="Anth_synth_I_PabB"/>
</dbReference>
<dbReference type="PANTHER" id="PTHR11236">
    <property type="entry name" value="AMINOBENZOATE/ANTHRANILATE SYNTHASE"/>
    <property type="match status" value="1"/>
</dbReference>
<keyword evidence="11 15" id="KW-0057">Aromatic amino acid biosynthesis</keyword>
<comment type="caution">
    <text evidence="18">The sequence shown here is derived from an EMBL/GenBank/DDBJ whole genome shotgun (WGS) entry which is preliminary data.</text>
</comment>
<dbReference type="Gene3D" id="3.60.120.10">
    <property type="entry name" value="Anthranilate synthase"/>
    <property type="match status" value="1"/>
</dbReference>
<evidence type="ECO:0000256" key="6">
    <source>
        <dbReference type="ARBA" id="ARBA00020653"/>
    </source>
</evidence>
<organism evidence="18 19">
    <name type="scientific">Aliibacillus thermotolerans</name>
    <dbReference type="NCBI Taxonomy" id="1834418"/>
    <lineage>
        <taxon>Bacteria</taxon>
        <taxon>Bacillati</taxon>
        <taxon>Bacillota</taxon>
        <taxon>Bacilli</taxon>
        <taxon>Bacillales</taxon>
        <taxon>Bacillaceae</taxon>
        <taxon>Aliibacillus</taxon>
    </lineage>
</organism>
<accession>A0ABW0U7W3</accession>
<dbReference type="Pfam" id="PF00425">
    <property type="entry name" value="Chorismate_bind"/>
    <property type="match status" value="1"/>
</dbReference>
<dbReference type="GO" id="GO:0004049">
    <property type="term" value="F:anthranilate synthase activity"/>
    <property type="evidence" value="ECO:0007669"/>
    <property type="project" value="UniProtKB-EC"/>
</dbReference>
<evidence type="ECO:0000256" key="12">
    <source>
        <dbReference type="ARBA" id="ARBA00023239"/>
    </source>
</evidence>
<keyword evidence="9 15" id="KW-0822">Tryptophan biosynthesis</keyword>
<evidence type="ECO:0000256" key="2">
    <source>
        <dbReference type="ARBA" id="ARBA00004873"/>
    </source>
</evidence>
<evidence type="ECO:0000313" key="19">
    <source>
        <dbReference type="Proteomes" id="UP001596143"/>
    </source>
</evidence>
<dbReference type="EC" id="4.1.3.27" evidence="5 15"/>